<name>A0A931BBL4_9ACTN</name>
<sequence>MKLTTVAGLAARCRPLLAAALLLAVTAGCSSGHGSKGATGTPPPSALPTSTAPATGGGSGGALSWIVSGQTLSRMVAVDGTSAAKAFDTPTTYVLTEAKHWDVPAGWTSTPTADFTSYSALRTALRRHTLDPRIRAVLYDNEHWSLTPAVEQSNPVHYDQLAAQLAHDDHLLFLASPATDLATVLAPDATGGSFDAMLASGLFGQIAPSTDVLDIQSQGAEPSPARFASYVRAAAAQARAANPHIQVLAGISTNPSGQSVTAAGIELAARSVRSSVDGYWLNDPAAGTACPRCNGPLPQTALTVATNLAGAAPTS</sequence>
<organism evidence="3 4">
    <name type="scientific">Streptacidiphilus fuscans</name>
    <dbReference type="NCBI Taxonomy" id="2789292"/>
    <lineage>
        <taxon>Bacteria</taxon>
        <taxon>Bacillati</taxon>
        <taxon>Actinomycetota</taxon>
        <taxon>Actinomycetes</taxon>
        <taxon>Kitasatosporales</taxon>
        <taxon>Streptomycetaceae</taxon>
        <taxon>Streptacidiphilus</taxon>
    </lineage>
</organism>
<keyword evidence="4" id="KW-1185">Reference proteome</keyword>
<keyword evidence="2" id="KW-0732">Signal</keyword>
<gene>
    <name evidence="3" type="ORF">I2501_37190</name>
</gene>
<evidence type="ECO:0000256" key="2">
    <source>
        <dbReference type="SAM" id="SignalP"/>
    </source>
</evidence>
<protein>
    <submittedName>
        <fullName evidence="3">Uncharacterized protein</fullName>
    </submittedName>
</protein>
<feature type="signal peptide" evidence="2">
    <location>
        <begin position="1"/>
        <end position="18"/>
    </location>
</feature>
<dbReference type="AlphaFoldDB" id="A0A931BBL4"/>
<dbReference type="EMBL" id="JADPRT010000025">
    <property type="protein sequence ID" value="MBF9073663.1"/>
    <property type="molecule type" value="Genomic_DNA"/>
</dbReference>
<proteinExistence type="predicted"/>
<dbReference type="RefSeq" id="WP_196198512.1">
    <property type="nucleotide sequence ID" value="NZ_JADPRT010000025.1"/>
</dbReference>
<feature type="chain" id="PRO_5038844084" evidence="2">
    <location>
        <begin position="19"/>
        <end position="315"/>
    </location>
</feature>
<accession>A0A931BBL4</accession>
<reference evidence="3" key="1">
    <citation type="submission" date="2020-11" db="EMBL/GenBank/DDBJ databases">
        <title>Isolation and identification of active actinomycetes.</title>
        <authorList>
            <person name="Yu B."/>
        </authorList>
    </citation>
    <scope>NUCLEOTIDE SEQUENCE</scope>
    <source>
        <strain evidence="3">NEAU-YB345</strain>
    </source>
</reference>
<feature type="region of interest" description="Disordered" evidence="1">
    <location>
        <begin position="32"/>
        <end position="56"/>
    </location>
</feature>
<comment type="caution">
    <text evidence="3">The sequence shown here is derived from an EMBL/GenBank/DDBJ whole genome shotgun (WGS) entry which is preliminary data.</text>
</comment>
<dbReference type="Proteomes" id="UP000657385">
    <property type="component" value="Unassembled WGS sequence"/>
</dbReference>
<evidence type="ECO:0000313" key="4">
    <source>
        <dbReference type="Proteomes" id="UP000657385"/>
    </source>
</evidence>
<evidence type="ECO:0000256" key="1">
    <source>
        <dbReference type="SAM" id="MobiDB-lite"/>
    </source>
</evidence>
<dbReference type="PROSITE" id="PS51257">
    <property type="entry name" value="PROKAR_LIPOPROTEIN"/>
    <property type="match status" value="1"/>
</dbReference>
<evidence type="ECO:0000313" key="3">
    <source>
        <dbReference type="EMBL" id="MBF9073663.1"/>
    </source>
</evidence>